<dbReference type="PANTHER" id="PTHR13420">
    <property type="entry name" value="UPF0235 PROTEIN C15ORF40"/>
    <property type="match status" value="1"/>
</dbReference>
<evidence type="ECO:0000256" key="2">
    <source>
        <dbReference type="HAMAP-Rule" id="MF_00634"/>
    </source>
</evidence>
<comment type="similarity">
    <text evidence="1 2">Belongs to the UPF0235 family.</text>
</comment>
<keyword evidence="4" id="KW-1185">Reference proteome</keyword>
<evidence type="ECO:0000256" key="1">
    <source>
        <dbReference type="ARBA" id="ARBA00010364"/>
    </source>
</evidence>
<dbReference type="Proteomes" id="UP001209681">
    <property type="component" value="Unassembled WGS sequence"/>
</dbReference>
<dbReference type="InterPro" id="IPR003746">
    <property type="entry name" value="DUF167"/>
</dbReference>
<dbReference type="PANTHER" id="PTHR13420:SF7">
    <property type="entry name" value="UPF0235 PROTEIN C15ORF40"/>
    <property type="match status" value="1"/>
</dbReference>
<dbReference type="Pfam" id="PF02594">
    <property type="entry name" value="DUF167"/>
    <property type="match status" value="1"/>
</dbReference>
<dbReference type="NCBIfam" id="TIGR00251">
    <property type="entry name" value="DUF167 family protein"/>
    <property type="match status" value="1"/>
</dbReference>
<dbReference type="EMBL" id="JAPFPW010000005">
    <property type="protein sequence ID" value="MCW7753620.1"/>
    <property type="molecule type" value="Genomic_DNA"/>
</dbReference>
<evidence type="ECO:0000313" key="3">
    <source>
        <dbReference type="EMBL" id="MCW7753620.1"/>
    </source>
</evidence>
<sequence length="106" mass="11644">MAEFMKPHREGISLLLHVQPKASRNEVAGIHGGALKVRIKAPPVDGAANEACLKFMATFLGMPPSALTLLSGHSGRQKKILVTRPPDCSPETFFRKIQELFRNIPK</sequence>
<comment type="caution">
    <text evidence="3">The sequence shown here is derived from an EMBL/GenBank/DDBJ whole genome shotgun (WGS) entry which is preliminary data.</text>
</comment>
<accession>A0ABT3N841</accession>
<dbReference type="InterPro" id="IPR036591">
    <property type="entry name" value="YggU-like_sf"/>
</dbReference>
<name>A0ABT3N841_9BACT</name>
<proteinExistence type="inferred from homology"/>
<dbReference type="Gene3D" id="3.30.1200.10">
    <property type="entry name" value="YggU-like"/>
    <property type="match status" value="1"/>
</dbReference>
<dbReference type="SMART" id="SM01152">
    <property type="entry name" value="DUF167"/>
    <property type="match status" value="1"/>
</dbReference>
<evidence type="ECO:0000313" key="4">
    <source>
        <dbReference type="Proteomes" id="UP001209681"/>
    </source>
</evidence>
<organism evidence="3 4">
    <name type="scientific">Desulfobotulus pelophilus</name>
    <dbReference type="NCBI Taxonomy" id="2823377"/>
    <lineage>
        <taxon>Bacteria</taxon>
        <taxon>Pseudomonadati</taxon>
        <taxon>Thermodesulfobacteriota</taxon>
        <taxon>Desulfobacteria</taxon>
        <taxon>Desulfobacterales</taxon>
        <taxon>Desulfobacteraceae</taxon>
        <taxon>Desulfobotulus</taxon>
    </lineage>
</organism>
<dbReference type="HAMAP" id="MF_00634">
    <property type="entry name" value="UPF0235"/>
    <property type="match status" value="1"/>
</dbReference>
<protein>
    <recommendedName>
        <fullName evidence="2">UPF0235 protein OOT00_06430</fullName>
    </recommendedName>
</protein>
<gene>
    <name evidence="3" type="ORF">OOT00_06430</name>
</gene>
<dbReference type="SUPFAM" id="SSF69786">
    <property type="entry name" value="YggU-like"/>
    <property type="match status" value="1"/>
</dbReference>
<reference evidence="3 4" key="1">
    <citation type="submission" date="2022-11" db="EMBL/GenBank/DDBJ databases">
        <title>Desulfobotulus tamanensis H1 sp. nov. - anaerobic, alkaliphilic, sulphate reducing bacterium isolated from terrestrial mud volcano.</title>
        <authorList>
            <person name="Frolova A."/>
            <person name="Merkel A.Y."/>
            <person name="Slobodkin A.I."/>
        </authorList>
    </citation>
    <scope>NUCLEOTIDE SEQUENCE [LARGE SCALE GENOMIC DNA]</scope>
    <source>
        <strain evidence="3 4">H1</strain>
    </source>
</reference>
<dbReference type="RefSeq" id="WP_265424490.1">
    <property type="nucleotide sequence ID" value="NZ_JAPFPW010000005.1"/>
</dbReference>